<proteinExistence type="predicted"/>
<organism evidence="1 2">
    <name type="scientific">Mesoplasma lactucae ATCC 49193</name>
    <dbReference type="NCBI Taxonomy" id="81460"/>
    <lineage>
        <taxon>Bacteria</taxon>
        <taxon>Bacillati</taxon>
        <taxon>Mycoplasmatota</taxon>
        <taxon>Mollicutes</taxon>
        <taxon>Entomoplasmatales</taxon>
        <taxon>Entomoplasmataceae</taxon>
        <taxon>Mesoplasma</taxon>
    </lineage>
</organism>
<gene>
    <name evidence="1" type="ORF">CP520_00070</name>
</gene>
<accession>A0A291IQP2</accession>
<keyword evidence="2" id="KW-1185">Reference proteome</keyword>
<dbReference type="Proteomes" id="UP000232227">
    <property type="component" value="Chromosome"/>
</dbReference>
<name>A0A291IQP2_9MOLU</name>
<dbReference type="EMBL" id="CP023668">
    <property type="protein sequence ID" value="ATG97162.1"/>
    <property type="molecule type" value="Genomic_DNA"/>
</dbReference>
<dbReference type="AlphaFoldDB" id="A0A291IQP2"/>
<protein>
    <submittedName>
        <fullName evidence="1">Uncharacterized protein</fullName>
    </submittedName>
</protein>
<dbReference type="KEGG" id="mlac:CP520_00070"/>
<evidence type="ECO:0000313" key="2">
    <source>
        <dbReference type="Proteomes" id="UP000232227"/>
    </source>
</evidence>
<evidence type="ECO:0000313" key="1">
    <source>
        <dbReference type="EMBL" id="ATG97162.1"/>
    </source>
</evidence>
<reference evidence="1 2" key="1">
    <citation type="submission" date="2017-09" db="EMBL/GenBank/DDBJ databases">
        <title>SPAdes assembly of the Mesoplasma lactucae genome.</title>
        <authorList>
            <person name="Knight T.F."/>
            <person name="Rubinstein R."/>
            <person name="Citino T."/>
        </authorList>
    </citation>
    <scope>NUCLEOTIDE SEQUENCE [LARGE SCALE GENOMIC DNA]</scope>
    <source>
        <strain evidence="1 2">831-C4</strain>
    </source>
</reference>
<sequence length="62" mass="7242">MPGEVFAKMYDVDDVLNTKFKLISNKQKGMSRDKFFDELFELLKIQIESINEIIDEESLNLA</sequence>